<feature type="compositionally biased region" description="Low complexity" evidence="1">
    <location>
        <begin position="14"/>
        <end position="24"/>
    </location>
</feature>
<reference evidence="2 3" key="1">
    <citation type="submission" date="2018-06" db="EMBL/GenBank/DDBJ databases">
        <authorList>
            <consortium name="Pathogen Informatics"/>
            <person name="Doyle S."/>
        </authorList>
    </citation>
    <scope>NUCLEOTIDE SEQUENCE [LARGE SCALE GENOMIC DNA]</scope>
    <source>
        <strain evidence="2 3">NCTC11679</strain>
    </source>
</reference>
<sequence>MKKRCGLTSSPNDATAKATSSPSASVPLCDRVARFHGTAFRAWLTFLTGDLDASTTLARELLRRYQTALMPDNAGNQVQRIVARFALLAVAGEIATLQGITGWQEGTAYEAVRICLHAWLNERGHIANQEDEGVLAQIKRFITAHQYSRFASWDGPDRPLNMVGLSPGGKRSADGRGTHAVLHPAGGLAGNMPGIQSRKCGQIMPGSRMPAARQRREIPVAGSPAGDRQSQGLPAHLPHPQYLSAISRVLNKGGTEWDKWYRVGQPLLNLSHFSD</sequence>
<evidence type="ECO:0000313" key="2">
    <source>
        <dbReference type="EMBL" id="STV41453.1"/>
    </source>
</evidence>
<evidence type="ECO:0000313" key="3">
    <source>
        <dbReference type="Proteomes" id="UP000255239"/>
    </source>
</evidence>
<feature type="region of interest" description="Disordered" evidence="1">
    <location>
        <begin position="1"/>
        <end position="24"/>
    </location>
</feature>
<organism evidence="2 3">
    <name type="scientific">Klebsiella pneumoniae</name>
    <dbReference type="NCBI Taxonomy" id="573"/>
    <lineage>
        <taxon>Bacteria</taxon>
        <taxon>Pseudomonadati</taxon>
        <taxon>Pseudomonadota</taxon>
        <taxon>Gammaproteobacteria</taxon>
        <taxon>Enterobacterales</taxon>
        <taxon>Enterobacteriaceae</taxon>
        <taxon>Klebsiella/Raoultella group</taxon>
        <taxon>Klebsiella</taxon>
        <taxon>Klebsiella pneumoniae complex</taxon>
    </lineage>
</organism>
<evidence type="ECO:0000256" key="1">
    <source>
        <dbReference type="SAM" id="MobiDB-lite"/>
    </source>
</evidence>
<protein>
    <submittedName>
        <fullName evidence="2">DNA primase</fullName>
    </submittedName>
</protein>
<gene>
    <name evidence="2" type="ORF">NCTC11679_01299</name>
</gene>
<proteinExistence type="predicted"/>
<dbReference type="AlphaFoldDB" id="A0A378BHI1"/>
<dbReference type="Proteomes" id="UP000255239">
    <property type="component" value="Unassembled WGS sequence"/>
</dbReference>
<dbReference type="EMBL" id="UGMG01000001">
    <property type="protein sequence ID" value="STV41453.1"/>
    <property type="molecule type" value="Genomic_DNA"/>
</dbReference>
<accession>A0A378BHI1</accession>
<name>A0A378BHI1_KLEPN</name>